<sequence>MPDISMYSFRQIARRIPAVKAALHFIRKDVLHQREKPYAFRYAAEKGIQQSNFEMDKHESIVIEDLRGRLDSLDFEDNGFTVLKLPREVPYEDYYHPTNVSAYFQQIEELLQHHLGASYVEVFRHGLRKRHPTFPISTGKVYEYDQPTSVAHVDTIPLETLEEVKRQHCREAGPLLKKRVQWVNIWKPLRGPLNDWPLAVCDTTSVNPTKDFEYADLLYPEFVTENCQVYFSPEYKWYYLSNHEIDELIVFKQSDTLPTASPGVPHSAFYNPNMTADEPPGESIEVRALVYYD</sequence>
<dbReference type="OrthoDB" id="4223284at2759"/>
<comment type="similarity">
    <text evidence="1">Belongs to the asaB hydroxylase/desaturase family.</text>
</comment>
<dbReference type="EMBL" id="JAACFV010000300">
    <property type="protein sequence ID" value="KAF7502205.1"/>
    <property type="molecule type" value="Genomic_DNA"/>
</dbReference>
<dbReference type="PANTHER" id="PTHR34598:SF3">
    <property type="entry name" value="OXIDOREDUCTASE AN1597"/>
    <property type="match status" value="1"/>
</dbReference>
<dbReference type="AlphaFoldDB" id="A0A8H7ABJ4"/>
<name>A0A8H7ABJ4_9EURO</name>
<keyword evidence="3" id="KW-1185">Reference proteome</keyword>
<evidence type="ECO:0000313" key="2">
    <source>
        <dbReference type="EMBL" id="KAF7502205.1"/>
    </source>
</evidence>
<evidence type="ECO:0000256" key="1">
    <source>
        <dbReference type="ARBA" id="ARBA00023604"/>
    </source>
</evidence>
<comment type="caution">
    <text evidence="2">The sequence shown here is derived from an EMBL/GenBank/DDBJ whole genome shotgun (WGS) entry which is preliminary data.</text>
</comment>
<evidence type="ECO:0000313" key="3">
    <source>
        <dbReference type="Proteomes" id="UP000606974"/>
    </source>
</evidence>
<accession>A0A8H7ABJ4</accession>
<organism evidence="2 3">
    <name type="scientific">Endocarpon pusillum</name>
    <dbReference type="NCBI Taxonomy" id="364733"/>
    <lineage>
        <taxon>Eukaryota</taxon>
        <taxon>Fungi</taxon>
        <taxon>Dikarya</taxon>
        <taxon>Ascomycota</taxon>
        <taxon>Pezizomycotina</taxon>
        <taxon>Eurotiomycetes</taxon>
        <taxon>Chaetothyriomycetidae</taxon>
        <taxon>Verrucariales</taxon>
        <taxon>Verrucariaceae</taxon>
        <taxon>Endocarpon</taxon>
    </lineage>
</organism>
<dbReference type="NCBIfam" id="NF041278">
    <property type="entry name" value="CmcJ_NvfI_EfuI"/>
    <property type="match status" value="1"/>
</dbReference>
<gene>
    <name evidence="2" type="ORF">GJ744_006746</name>
</gene>
<dbReference type="InterPro" id="IPR044053">
    <property type="entry name" value="AsaB-like"/>
</dbReference>
<dbReference type="Proteomes" id="UP000606974">
    <property type="component" value="Unassembled WGS sequence"/>
</dbReference>
<protein>
    <recommendedName>
        <fullName evidence="4">CmcJ-like methyltransferase</fullName>
    </recommendedName>
</protein>
<dbReference type="PANTHER" id="PTHR34598">
    <property type="entry name" value="BLL6449 PROTEIN"/>
    <property type="match status" value="1"/>
</dbReference>
<reference evidence="2" key="1">
    <citation type="submission" date="2020-02" db="EMBL/GenBank/DDBJ databases">
        <authorList>
            <person name="Palmer J.M."/>
        </authorList>
    </citation>
    <scope>NUCLEOTIDE SEQUENCE</scope>
    <source>
        <strain evidence="2">EPUS1.4</strain>
        <tissue evidence="2">Thallus</tissue>
    </source>
</reference>
<evidence type="ECO:0008006" key="4">
    <source>
        <dbReference type="Google" id="ProtNLM"/>
    </source>
</evidence>
<dbReference type="GO" id="GO:0016491">
    <property type="term" value="F:oxidoreductase activity"/>
    <property type="evidence" value="ECO:0007669"/>
    <property type="project" value="InterPro"/>
</dbReference>
<proteinExistence type="inferred from homology"/>